<dbReference type="InterPro" id="IPR041726">
    <property type="entry name" value="ACAD10_11_N"/>
</dbReference>
<dbReference type="Pfam" id="PF01636">
    <property type="entry name" value="APH"/>
    <property type="match status" value="1"/>
</dbReference>
<accession>A0A1V2A5U6</accession>
<proteinExistence type="predicted"/>
<dbReference type="PANTHER" id="PTHR47829">
    <property type="entry name" value="HYDROLASE, PUTATIVE (AFU_ORTHOLOGUE AFUA_1G12880)-RELATED"/>
    <property type="match status" value="1"/>
</dbReference>
<dbReference type="STRING" id="1714355.BTO28_12995"/>
<organism evidence="2 3">
    <name type="scientific">Domibacillus epiphyticus</name>
    <dbReference type="NCBI Taxonomy" id="1714355"/>
    <lineage>
        <taxon>Bacteria</taxon>
        <taxon>Bacillati</taxon>
        <taxon>Bacillota</taxon>
        <taxon>Bacilli</taxon>
        <taxon>Bacillales</taxon>
        <taxon>Bacillaceae</taxon>
        <taxon>Domibacillus</taxon>
    </lineage>
</organism>
<dbReference type="InterPro" id="IPR011009">
    <property type="entry name" value="Kinase-like_dom_sf"/>
</dbReference>
<evidence type="ECO:0000313" key="2">
    <source>
        <dbReference type="EMBL" id="OMP66371.1"/>
    </source>
</evidence>
<dbReference type="PROSITE" id="PS00108">
    <property type="entry name" value="PROTEIN_KINASE_ST"/>
    <property type="match status" value="1"/>
</dbReference>
<gene>
    <name evidence="2" type="ORF">BTO28_12995</name>
</gene>
<dbReference type="PANTHER" id="PTHR47829:SF1">
    <property type="entry name" value="HAD FAMILY PHOSPHATASE"/>
    <property type="match status" value="1"/>
</dbReference>
<dbReference type="Proteomes" id="UP000188613">
    <property type="component" value="Unassembled WGS sequence"/>
</dbReference>
<feature type="domain" description="Aminoglycoside phosphotransferase" evidence="1">
    <location>
        <begin position="34"/>
        <end position="252"/>
    </location>
</feature>
<dbReference type="InterPro" id="IPR008271">
    <property type="entry name" value="Ser/Thr_kinase_AS"/>
</dbReference>
<reference evidence="2 3" key="1">
    <citation type="submission" date="2016-12" db="EMBL/GenBank/DDBJ databases">
        <title>Domibacillus sp. SAB 38T whole genome sequencing.</title>
        <authorList>
            <person name="Verma A."/>
            <person name="Ojha A.K."/>
            <person name="Krishnamurthi S."/>
        </authorList>
    </citation>
    <scope>NUCLEOTIDE SEQUENCE [LARGE SCALE GENOMIC DNA]</scope>
    <source>
        <strain evidence="2 3">SAB 38</strain>
    </source>
</reference>
<dbReference type="InterPro" id="IPR002575">
    <property type="entry name" value="Aminoglycoside_PTrfase"/>
</dbReference>
<keyword evidence="2" id="KW-0808">Transferase</keyword>
<sequence length="342" mass="39627">MPLKSETKTINWKKVEHYLKNELNLPISEPIQVDPFTSGYSNLTYRISIGDWEGVLRRPPFGYLPPKAHDMEREYRLLSTIHPLYPKAPAPYLFCNDPDVMDRHFYVMELKNGVVIDDKLPEKWNNIEQKQCISETFIDELSLLHSIDFDVSSLGKPEGYLKRQVEGWITRYDRARTPNTPDAADLETYFCAQKPESPAATLVHNDFKLNNIMFKTERPDTIVAVFDWEMTTIGDPLLDLGISLAYWTEKDEAFTSLTAVTNQPGFYSRKQLAERYGEKTGRDLTNLPYYVSFAFYKIAAVLQQIYYRYKESGSFEERFERLPEGILTLIEQSRKAAIGEIV</sequence>
<dbReference type="GO" id="GO:0004672">
    <property type="term" value="F:protein kinase activity"/>
    <property type="evidence" value="ECO:0007669"/>
    <property type="project" value="InterPro"/>
</dbReference>
<dbReference type="EMBL" id="MSFI01000021">
    <property type="protein sequence ID" value="OMP66371.1"/>
    <property type="molecule type" value="Genomic_DNA"/>
</dbReference>
<keyword evidence="3" id="KW-1185">Reference proteome</keyword>
<dbReference type="Gene3D" id="3.30.200.20">
    <property type="entry name" value="Phosphorylase Kinase, domain 1"/>
    <property type="match status" value="1"/>
</dbReference>
<dbReference type="AlphaFoldDB" id="A0A1V2A5U6"/>
<dbReference type="SUPFAM" id="SSF56112">
    <property type="entry name" value="Protein kinase-like (PK-like)"/>
    <property type="match status" value="1"/>
</dbReference>
<dbReference type="CDD" id="cd05154">
    <property type="entry name" value="ACAD10_11_N-like"/>
    <property type="match status" value="1"/>
</dbReference>
<evidence type="ECO:0000313" key="3">
    <source>
        <dbReference type="Proteomes" id="UP000188613"/>
    </source>
</evidence>
<evidence type="ECO:0000259" key="1">
    <source>
        <dbReference type="Pfam" id="PF01636"/>
    </source>
</evidence>
<dbReference type="Gene3D" id="3.90.1200.10">
    <property type="match status" value="1"/>
</dbReference>
<comment type="caution">
    <text evidence="2">The sequence shown here is derived from an EMBL/GenBank/DDBJ whole genome shotgun (WGS) entry which is preliminary data.</text>
</comment>
<dbReference type="InterPro" id="IPR052898">
    <property type="entry name" value="ACAD10-like"/>
</dbReference>
<protein>
    <submittedName>
        <fullName evidence="2">Phosphotransferase family protein</fullName>
    </submittedName>
</protein>
<name>A0A1V2A5U6_9BACI</name>